<organism>
    <name type="scientific">Ixodes scapularis</name>
    <name type="common">Black-legged tick</name>
    <name type="synonym">Deer tick</name>
    <dbReference type="NCBI Taxonomy" id="6945"/>
    <lineage>
        <taxon>Eukaryota</taxon>
        <taxon>Metazoa</taxon>
        <taxon>Ecdysozoa</taxon>
        <taxon>Arthropoda</taxon>
        <taxon>Chelicerata</taxon>
        <taxon>Arachnida</taxon>
        <taxon>Acari</taxon>
        <taxon>Parasitiformes</taxon>
        <taxon>Ixodida</taxon>
        <taxon>Ixodoidea</taxon>
        <taxon>Ixodidae</taxon>
        <taxon>Ixodinae</taxon>
        <taxon>Ixodes</taxon>
    </lineage>
</organism>
<dbReference type="PANTHER" id="PTHR47327:SF1">
    <property type="entry name" value="RE15579P"/>
    <property type="match status" value="1"/>
</dbReference>
<reference evidence="3 5" key="1">
    <citation type="submission" date="2008-03" db="EMBL/GenBank/DDBJ databases">
        <title>Annotation of Ixodes scapularis.</title>
        <authorList>
            <consortium name="Ixodes scapularis Genome Project Consortium"/>
            <person name="Caler E."/>
            <person name="Hannick L.I."/>
            <person name="Bidwell S."/>
            <person name="Joardar V."/>
            <person name="Thiagarajan M."/>
            <person name="Amedeo P."/>
            <person name="Galinsky K.J."/>
            <person name="Schobel S."/>
            <person name="Inman J."/>
            <person name="Hostetler J."/>
            <person name="Miller J."/>
            <person name="Hammond M."/>
            <person name="Megy K."/>
            <person name="Lawson D."/>
            <person name="Kodira C."/>
            <person name="Sutton G."/>
            <person name="Meyer J."/>
            <person name="Hill C.A."/>
            <person name="Birren B."/>
            <person name="Nene V."/>
            <person name="Collins F."/>
            <person name="Alarcon-Chaidez F."/>
            <person name="Wikel S."/>
            <person name="Strausberg R."/>
        </authorList>
    </citation>
    <scope>NUCLEOTIDE SEQUENCE [LARGE SCALE GENOMIC DNA]</scope>
    <source>
        <strain evidence="5">Wikel</strain>
        <strain evidence="3">Wikel colony</strain>
    </source>
</reference>
<feature type="compositionally biased region" description="Polar residues" evidence="1">
    <location>
        <begin position="172"/>
        <end position="181"/>
    </location>
</feature>
<dbReference type="EMBL" id="ABJB010555835">
    <property type="status" value="NOT_ANNOTATED_CDS"/>
    <property type="molecule type" value="Genomic_DNA"/>
</dbReference>
<dbReference type="Gene3D" id="3.50.4.10">
    <property type="entry name" value="Hepatocyte Growth Factor"/>
    <property type="match status" value="3"/>
</dbReference>
<dbReference type="SMART" id="SM00473">
    <property type="entry name" value="PAN_AP"/>
    <property type="match status" value="2"/>
</dbReference>
<feature type="compositionally biased region" description="Low complexity" evidence="1">
    <location>
        <begin position="149"/>
        <end position="158"/>
    </location>
</feature>
<evidence type="ECO:0000313" key="4">
    <source>
        <dbReference type="EnsemblMetazoa" id="ISCW014248-PA"/>
    </source>
</evidence>
<dbReference type="PaxDb" id="6945-B7QM85"/>
<accession>B7QM85</accession>
<dbReference type="EMBL" id="DS969838">
    <property type="protein sequence ID" value="EEC19957.1"/>
    <property type="molecule type" value="Genomic_DNA"/>
</dbReference>
<sequence>TAECRLSRHDRRTQPDGVIKSSNPRINYLENQCLEVSPTCPYEKTADAYPVYTDVVQMTGIISEQSCESFCTTYPNFNCRSFAYYPSNGQCFISGEDRVSAGPASTNSRPGILFYERSCKDGVGGTGTTDGGGGTTSPGGGSSTGGGHSPTNSPTFPTAQPPQTPTLFPPTGNQESIPRTSLHRQGSQSLICFELDLSHVSTSSCRLAAAVSCHKLWSFERMVDQELRGVSPKEVTRFISLHDCERRCFEERRFQCKAASFDVNLQECRLYSDDRNSRFARLIYGRGVYYLENQSLTANPVVAYFEKICLQERTCGKMWSFERLMNHAMRGDADREIPGTQRRAQCQDLCLRERGFVCRSATYQQSRLLC</sequence>
<dbReference type="EMBL" id="ABJB010644294">
    <property type="status" value="NOT_ANNOTATED_CDS"/>
    <property type="molecule type" value="Genomic_DNA"/>
</dbReference>
<dbReference type="CDD" id="cd01099">
    <property type="entry name" value="PAN_AP_HGF"/>
    <property type="match status" value="1"/>
</dbReference>
<dbReference type="EMBL" id="ABJB010048905">
    <property type="status" value="NOT_ANNOTATED_CDS"/>
    <property type="molecule type" value="Genomic_DNA"/>
</dbReference>
<evidence type="ECO:0000313" key="5">
    <source>
        <dbReference type="Proteomes" id="UP000001555"/>
    </source>
</evidence>
<feature type="domain" description="Apple" evidence="2">
    <location>
        <begin position="40"/>
        <end position="119"/>
    </location>
</feature>
<dbReference type="EMBL" id="ABJB010525979">
    <property type="status" value="NOT_ANNOTATED_CDS"/>
    <property type="molecule type" value="Genomic_DNA"/>
</dbReference>
<feature type="domain" description="Apple" evidence="2">
    <location>
        <begin position="315"/>
        <end position="370"/>
    </location>
</feature>
<dbReference type="EMBL" id="ABJB010239168">
    <property type="status" value="NOT_ANNOTATED_CDS"/>
    <property type="molecule type" value="Genomic_DNA"/>
</dbReference>
<evidence type="ECO:0000259" key="2">
    <source>
        <dbReference type="PROSITE" id="PS50948"/>
    </source>
</evidence>
<feature type="compositionally biased region" description="Gly residues" evidence="1">
    <location>
        <begin position="124"/>
        <end position="148"/>
    </location>
</feature>
<dbReference type="VEuPathDB" id="VectorBase:ISCW014248"/>
<dbReference type="Pfam" id="PF00024">
    <property type="entry name" value="PAN_1"/>
    <property type="match status" value="3"/>
</dbReference>
<feature type="compositionally biased region" description="Pro residues" evidence="1">
    <location>
        <begin position="159"/>
        <end position="168"/>
    </location>
</feature>
<name>B7QM85_IXOSC</name>
<dbReference type="InterPro" id="IPR003609">
    <property type="entry name" value="Pan_app"/>
</dbReference>
<feature type="domain" description="Apple" evidence="2">
    <location>
        <begin position="213"/>
        <end position="295"/>
    </location>
</feature>
<evidence type="ECO:0000313" key="3">
    <source>
        <dbReference type="EMBL" id="EEC19957.1"/>
    </source>
</evidence>
<proteinExistence type="predicted"/>
<evidence type="ECO:0000256" key="1">
    <source>
        <dbReference type="SAM" id="MobiDB-lite"/>
    </source>
</evidence>
<feature type="region of interest" description="Disordered" evidence="1">
    <location>
        <begin position="124"/>
        <end position="181"/>
    </location>
</feature>
<dbReference type="EnsemblMetazoa" id="ISCW014248-RA">
    <property type="protein sequence ID" value="ISCW014248-PA"/>
    <property type="gene ID" value="ISCW014248"/>
</dbReference>
<dbReference type="EMBL" id="ABJB010728979">
    <property type="status" value="NOT_ANNOTATED_CDS"/>
    <property type="molecule type" value="Genomic_DNA"/>
</dbReference>
<dbReference type="AlphaFoldDB" id="B7QM85"/>
<dbReference type="EMBL" id="ABJB010549327">
    <property type="status" value="NOT_ANNOTATED_CDS"/>
    <property type="molecule type" value="Genomic_DNA"/>
</dbReference>
<dbReference type="SUPFAM" id="SSF57414">
    <property type="entry name" value="Hairpin loop containing domain-like"/>
    <property type="match status" value="3"/>
</dbReference>
<dbReference type="InterPro" id="IPR052774">
    <property type="entry name" value="Celegans_DevNeuronal_Protein"/>
</dbReference>
<feature type="non-terminal residue" evidence="3">
    <location>
        <position position="1"/>
    </location>
</feature>
<dbReference type="OrthoDB" id="6430118at2759"/>
<feature type="non-terminal residue" evidence="3">
    <location>
        <position position="370"/>
    </location>
</feature>
<dbReference type="STRING" id="6945.B7QM85"/>
<dbReference type="HOGENOM" id="CLU_740243_0_0_1"/>
<protein>
    <recommendedName>
        <fullName evidence="2">Apple domain-containing protein</fullName>
    </recommendedName>
</protein>
<dbReference type="VEuPathDB" id="VectorBase:ISCI014248"/>
<dbReference type="PROSITE" id="PS50948">
    <property type="entry name" value="PAN"/>
    <property type="match status" value="3"/>
</dbReference>
<reference evidence="4" key="2">
    <citation type="submission" date="2020-05" db="UniProtKB">
        <authorList>
            <consortium name="EnsemblMetazoa"/>
        </authorList>
    </citation>
    <scope>IDENTIFICATION</scope>
    <source>
        <strain evidence="4">wikel</strain>
    </source>
</reference>
<dbReference type="EMBL" id="ABJB010420597">
    <property type="status" value="NOT_ANNOTATED_CDS"/>
    <property type="molecule type" value="Genomic_DNA"/>
</dbReference>
<dbReference type="PANTHER" id="PTHR47327">
    <property type="entry name" value="FI18240P1-RELATED"/>
    <property type="match status" value="1"/>
</dbReference>
<gene>
    <name evidence="3" type="ORF">IscW_ISCW014248</name>
</gene>
<dbReference type="InParanoid" id="B7QM85"/>
<dbReference type="Proteomes" id="UP000001555">
    <property type="component" value="Unassembled WGS sequence"/>
</dbReference>
<dbReference type="VEuPathDB" id="VectorBase:ISCP_002936"/>
<keyword evidence="5" id="KW-1185">Reference proteome</keyword>